<organism evidence="2 3">
    <name type="scientific">Dimargaris cristalligena</name>
    <dbReference type="NCBI Taxonomy" id="215637"/>
    <lineage>
        <taxon>Eukaryota</taxon>
        <taxon>Fungi</taxon>
        <taxon>Fungi incertae sedis</taxon>
        <taxon>Zoopagomycota</taxon>
        <taxon>Kickxellomycotina</taxon>
        <taxon>Dimargaritomycetes</taxon>
        <taxon>Dimargaritales</taxon>
        <taxon>Dimargaritaceae</taxon>
        <taxon>Dimargaris</taxon>
    </lineage>
</organism>
<dbReference type="Proteomes" id="UP000268162">
    <property type="component" value="Unassembled WGS sequence"/>
</dbReference>
<dbReference type="EMBL" id="ML003381">
    <property type="protein sequence ID" value="RKP34064.1"/>
    <property type="molecule type" value="Genomic_DNA"/>
</dbReference>
<name>A0A4P9ZL95_9FUNG</name>
<feature type="compositionally biased region" description="Low complexity" evidence="1">
    <location>
        <begin position="304"/>
        <end position="318"/>
    </location>
</feature>
<proteinExistence type="predicted"/>
<feature type="compositionally biased region" description="Polar residues" evidence="1">
    <location>
        <begin position="257"/>
        <end position="283"/>
    </location>
</feature>
<evidence type="ECO:0000313" key="2">
    <source>
        <dbReference type="EMBL" id="RKP34064.1"/>
    </source>
</evidence>
<reference evidence="3" key="1">
    <citation type="journal article" date="2018" name="Nat. Microbiol.">
        <title>Leveraging single-cell genomics to expand the fungal tree of life.</title>
        <authorList>
            <person name="Ahrendt S.R."/>
            <person name="Quandt C.A."/>
            <person name="Ciobanu D."/>
            <person name="Clum A."/>
            <person name="Salamov A."/>
            <person name="Andreopoulos B."/>
            <person name="Cheng J.F."/>
            <person name="Woyke T."/>
            <person name="Pelin A."/>
            <person name="Henrissat B."/>
            <person name="Reynolds N.K."/>
            <person name="Benny G.L."/>
            <person name="Smith M.E."/>
            <person name="James T.Y."/>
            <person name="Grigoriev I.V."/>
        </authorList>
    </citation>
    <scope>NUCLEOTIDE SEQUENCE [LARGE SCALE GENOMIC DNA]</scope>
    <source>
        <strain evidence="3">RSA 468</strain>
    </source>
</reference>
<sequence length="334" mass="35710">MNAKLCWRNVLFRRDHGPSSYFRDTMSASSSSDIAHGSHPVDIAVPSGTTSAALHFFFSVRGAAPPAAPSAPLHLFYVELEQNCDTGGETRLSMDLGFYSPGATPVSPTASSHNSQPTFPPSEAGAEVSSVDSDWVHVTDLPSGPHSSYREREYNCEIAWSLPAPPLPAHSSLASRSRTGSRSGTGRSAPPSPTLSAARLTYPVVYKRCQIVSGDTGEVLFDMTYHVRFTDPESFQQPTSSSAKPAELKLPLAPMDTSPSAPWVSPQTPTTRGPTVPPLSQGQCLPYSPLENKGPHEECPLPPLSTSSTNTGSNSLLSDTPSQNSKSKSWLRKT</sequence>
<keyword evidence="3" id="KW-1185">Reference proteome</keyword>
<feature type="region of interest" description="Disordered" evidence="1">
    <location>
        <begin position="252"/>
        <end position="334"/>
    </location>
</feature>
<feature type="non-terminal residue" evidence="2">
    <location>
        <position position="334"/>
    </location>
</feature>
<evidence type="ECO:0000313" key="3">
    <source>
        <dbReference type="Proteomes" id="UP000268162"/>
    </source>
</evidence>
<dbReference type="AlphaFoldDB" id="A0A4P9ZL95"/>
<feature type="region of interest" description="Disordered" evidence="1">
    <location>
        <begin position="169"/>
        <end position="195"/>
    </location>
</feature>
<feature type="compositionally biased region" description="Polar residues" evidence="1">
    <location>
        <begin position="319"/>
        <end position="328"/>
    </location>
</feature>
<feature type="compositionally biased region" description="Polar residues" evidence="1">
    <location>
        <begin position="106"/>
        <end position="117"/>
    </location>
</feature>
<protein>
    <submittedName>
        <fullName evidence="2">Uncharacterized protein</fullName>
    </submittedName>
</protein>
<accession>A0A4P9ZL95</accession>
<evidence type="ECO:0000256" key="1">
    <source>
        <dbReference type="SAM" id="MobiDB-lite"/>
    </source>
</evidence>
<feature type="region of interest" description="Disordered" evidence="1">
    <location>
        <begin position="105"/>
        <end position="126"/>
    </location>
</feature>
<feature type="compositionally biased region" description="Low complexity" evidence="1">
    <location>
        <begin position="169"/>
        <end position="189"/>
    </location>
</feature>
<gene>
    <name evidence="2" type="ORF">BJ085DRAFT_39520</name>
</gene>